<evidence type="ECO:0000313" key="7">
    <source>
        <dbReference type="EMBL" id="CAB3372932.1"/>
    </source>
</evidence>
<accession>A0A8S1CYL4</accession>
<dbReference type="AlphaFoldDB" id="A0A8S1CYL4"/>
<evidence type="ECO:0000313" key="8">
    <source>
        <dbReference type="Proteomes" id="UP000494165"/>
    </source>
</evidence>
<dbReference type="PANTHER" id="PTHR12837">
    <property type="entry name" value="POLY ADP-RIBOSE GLYCOHYDROLASE"/>
    <property type="match status" value="1"/>
</dbReference>
<organism evidence="7 8">
    <name type="scientific">Cloeon dipterum</name>
    <dbReference type="NCBI Taxonomy" id="197152"/>
    <lineage>
        <taxon>Eukaryota</taxon>
        <taxon>Metazoa</taxon>
        <taxon>Ecdysozoa</taxon>
        <taxon>Arthropoda</taxon>
        <taxon>Hexapoda</taxon>
        <taxon>Insecta</taxon>
        <taxon>Pterygota</taxon>
        <taxon>Palaeoptera</taxon>
        <taxon>Ephemeroptera</taxon>
        <taxon>Pisciforma</taxon>
        <taxon>Baetidae</taxon>
        <taxon>Cloeon</taxon>
    </lineage>
</organism>
<comment type="caution">
    <text evidence="7">The sequence shown here is derived from an EMBL/GenBank/DDBJ whole genome shotgun (WGS) entry which is preliminary data.</text>
</comment>
<dbReference type="InterPro" id="IPR007724">
    <property type="entry name" value="Poly_GlycHdrlase"/>
</dbReference>
<dbReference type="GO" id="GO:0005975">
    <property type="term" value="P:carbohydrate metabolic process"/>
    <property type="evidence" value="ECO:0007669"/>
    <property type="project" value="InterPro"/>
</dbReference>
<feature type="binding site" evidence="4">
    <location>
        <position position="187"/>
    </location>
    <ligand>
        <name>substrate</name>
    </ligand>
</feature>
<dbReference type="GO" id="GO:0005737">
    <property type="term" value="C:cytoplasm"/>
    <property type="evidence" value="ECO:0007669"/>
    <property type="project" value="TreeGrafter"/>
</dbReference>
<dbReference type="GO" id="GO:0009225">
    <property type="term" value="P:nucleotide-sugar metabolic process"/>
    <property type="evidence" value="ECO:0007669"/>
    <property type="project" value="TreeGrafter"/>
</dbReference>
<feature type="domain" description="PARG catalytic Macro" evidence="5">
    <location>
        <begin position="153"/>
        <end position="343"/>
    </location>
</feature>
<evidence type="ECO:0000256" key="3">
    <source>
        <dbReference type="ARBA" id="ARBA00022801"/>
    </source>
</evidence>
<dbReference type="EMBL" id="CADEPI010000078">
    <property type="protein sequence ID" value="CAB3372932.1"/>
    <property type="molecule type" value="Genomic_DNA"/>
</dbReference>
<gene>
    <name evidence="7" type="ORF">CLODIP_2_CD11081</name>
</gene>
<dbReference type="EC" id="3.2.1.143" evidence="2"/>
<dbReference type="OrthoDB" id="1937899at2759"/>
<proteinExistence type="inferred from homology"/>
<dbReference type="Proteomes" id="UP000494165">
    <property type="component" value="Unassembled WGS sequence"/>
</dbReference>
<keyword evidence="3" id="KW-0378">Hydrolase</keyword>
<feature type="binding site" evidence="4">
    <location>
        <position position="201"/>
    </location>
    <ligand>
        <name>substrate</name>
    </ligand>
</feature>
<name>A0A8S1CYL4_9INSE</name>
<dbReference type="PANTHER" id="PTHR12837:SF15">
    <property type="entry name" value="POLY(ADP-RIBOSE) GLYCOHYDROLASE"/>
    <property type="match status" value="1"/>
</dbReference>
<dbReference type="GO" id="GO:0004649">
    <property type="term" value="F:poly(ADP-ribose) glycohydrolase activity"/>
    <property type="evidence" value="ECO:0007669"/>
    <property type="project" value="UniProtKB-EC"/>
</dbReference>
<evidence type="ECO:0000256" key="4">
    <source>
        <dbReference type="PIRSR" id="PIRSR607724-2"/>
    </source>
</evidence>
<dbReference type="Pfam" id="PF20811">
    <property type="entry name" value="PARG_cat_N"/>
    <property type="match status" value="1"/>
</dbReference>
<reference evidence="7 8" key="1">
    <citation type="submission" date="2020-04" db="EMBL/GenBank/DDBJ databases">
        <authorList>
            <person name="Alioto T."/>
            <person name="Alioto T."/>
            <person name="Gomez Garrido J."/>
        </authorList>
    </citation>
    <scope>NUCLEOTIDE SEQUENCE [LARGE SCALE GENOMIC DNA]</scope>
</reference>
<feature type="domain" description="PARG helical" evidence="6">
    <location>
        <begin position="42"/>
        <end position="146"/>
    </location>
</feature>
<feature type="binding site" evidence="4">
    <location>
        <position position="242"/>
    </location>
    <ligand>
        <name>substrate</name>
    </ligand>
</feature>
<evidence type="ECO:0000256" key="2">
    <source>
        <dbReference type="ARBA" id="ARBA00012255"/>
    </source>
</evidence>
<protein>
    <recommendedName>
        <fullName evidence="2">poly(ADP-ribose) glycohydrolase</fullName>
        <ecNumber evidence="2">3.2.1.143</ecNumber>
    </recommendedName>
</protein>
<evidence type="ECO:0000256" key="1">
    <source>
        <dbReference type="ARBA" id="ARBA00009545"/>
    </source>
</evidence>
<comment type="similarity">
    <text evidence="1">Belongs to the poly(ADP-ribose) glycohydrolase family.</text>
</comment>
<keyword evidence="8" id="KW-1185">Reference proteome</keyword>
<evidence type="ECO:0000259" key="6">
    <source>
        <dbReference type="Pfam" id="PF20811"/>
    </source>
</evidence>
<dbReference type="GO" id="GO:0005634">
    <property type="term" value="C:nucleus"/>
    <property type="evidence" value="ECO:0007669"/>
    <property type="project" value="TreeGrafter"/>
</dbReference>
<sequence>MSKYKTPKSVESDIREKSTSDLKSFNFDNFHTACEELMGLDEEKQVFLAQLMSRVEQLAQNYTAVQGKLTAGATYSLTLTKETISQILAKGFLCSYGNSSIDFKELYHSNRNATSNRIKVEKLKCLFEYWRKSLNVTFQERVTFDRVCVDESPKWEESVNRMTTLQKVCKDSMFDSPQEWAQVVFANPSVGTAVLEGRADQEHCKFISTPELLACSIISDQLRDNEALVISGAHPYARVKGYAETFAYVDASPKNCCDTVIAIDAQNFSSNKSEQFKKECIDRELLKACAGFINCPRDTIVTGNWGGGRFEGDPELKLEIQWLAASLAGKNLVYYAFDDTKLDKIFHNVLEKHSGKTVGLFTCFVLFK</sequence>
<dbReference type="InterPro" id="IPR046372">
    <property type="entry name" value="PARG_cat_C"/>
</dbReference>
<dbReference type="InterPro" id="IPR048362">
    <property type="entry name" value="PARG_helical"/>
</dbReference>
<dbReference type="GO" id="GO:1990966">
    <property type="term" value="P:ATP generation from poly-ADP-D-ribose"/>
    <property type="evidence" value="ECO:0007669"/>
    <property type="project" value="TreeGrafter"/>
</dbReference>
<evidence type="ECO:0000259" key="5">
    <source>
        <dbReference type="Pfam" id="PF05028"/>
    </source>
</evidence>
<dbReference type="GO" id="GO:0006282">
    <property type="term" value="P:regulation of DNA repair"/>
    <property type="evidence" value="ECO:0007669"/>
    <property type="project" value="InterPro"/>
</dbReference>
<dbReference type="Pfam" id="PF05028">
    <property type="entry name" value="PARG_cat_C"/>
    <property type="match status" value="1"/>
</dbReference>